<feature type="compositionally biased region" description="Acidic residues" evidence="3">
    <location>
        <begin position="655"/>
        <end position="665"/>
    </location>
</feature>
<evidence type="ECO:0000313" key="6">
    <source>
        <dbReference type="Proteomes" id="UP000033140"/>
    </source>
</evidence>
<dbReference type="Gene3D" id="2.120.10.80">
    <property type="entry name" value="Kelch-type beta propeller"/>
    <property type="match status" value="2"/>
</dbReference>
<dbReference type="PANTHER" id="PTHR46093:SF18">
    <property type="entry name" value="FIBRONECTIN TYPE-III DOMAIN-CONTAINING PROTEIN"/>
    <property type="match status" value="1"/>
</dbReference>
<dbReference type="Proteomes" id="UP000033140">
    <property type="component" value="Unassembled WGS sequence"/>
</dbReference>
<dbReference type="PANTHER" id="PTHR46093">
    <property type="entry name" value="ACYL-COA-BINDING DOMAIN-CONTAINING PROTEIN 5"/>
    <property type="match status" value="1"/>
</dbReference>
<evidence type="ECO:0008006" key="7">
    <source>
        <dbReference type="Google" id="ProtNLM"/>
    </source>
</evidence>
<reference evidence="5 6" key="3">
    <citation type="journal article" date="2015" name="Genome Announc.">
        <title>Draft Genome Sequence of the Archiascomycetous Yeast Saitoella complicata.</title>
        <authorList>
            <person name="Yamauchi K."/>
            <person name="Kondo S."/>
            <person name="Hamamoto M."/>
            <person name="Takahashi Y."/>
            <person name="Ogura Y."/>
            <person name="Hayashi T."/>
            <person name="Nishida H."/>
        </authorList>
    </citation>
    <scope>NUCLEOTIDE SEQUENCE [LARGE SCALE GENOMIC DNA]</scope>
    <source>
        <strain evidence="5 6">NRRL Y-17804</strain>
    </source>
</reference>
<proteinExistence type="predicted"/>
<sequence>MRRPRAHCLHRDIILDVIWYHWDPFLSSIYELRFIKCRWSIRNLSFFLSLHTQSHGPRHSFDDRHSDQSPQPTMILRKSLALIPLLLGSLAPSVTADSPSARYSQSLVQNSTTAYILGGTTSSTTLSSELWSLDFSSSFTSSNASWTKLSAMDEGLTGASAALGGDGRIWVVGGTGTTGNCSISAAKTEAKSSTGLVQAYDAAAGTWEVVSVDDTNVSAPSRIRAGKAFASNDTIFQFGGESCSTKGATLYHNALSALSTTNTSWTKRANKNAPVAEIDFALTNISSREVIIMGGKTANENSWVDLGQVAIYDFQGEVWSFITVVSESGTKPDPRSGASAVTASDGTVFFYGGVVGNETAAASPQLVVLNTTQDTFVYQNVSAAGSAPPEGLAYHSAIITHDDVMLILFGTFPDGTLNSQIYMFDAKTMSWIDTYKPSSSRLKQETITSLDSVTKSSGTSSTTKAAAASVSVLAVLAAAGAGVIMVIRRRRRRELYRKSVLAQNKPYFFGQPPAPPKRSRTARILRNFLARNGSMDHLPNTWSPKPPSLNMIMEQTGTVGTTAAGGLSLPAWAQFYASAGTRQSGQSHKSGMTTRSAAMSSTATLTAANLPRSTTDCRRSAPSRLGDDDEEEDVNLPTSPVRGPPSGAAGREADAGIDSDDDDLEAGMRGRVTQFVSFTAPMGKLRVVNANEGDLSPQNSPVLGRMRSTLQRGRSLLGPGRGRSMRRSDTRGTEGTDSTDSTESSRMTGDGGVIVLLSFFLFLSFFFDAFGTLRDALAMSVSLIRMLDDLFNYTLFILFQYASCQQITSSRNSIERISFPRPTPYRLSRLRLTQ</sequence>
<keyword evidence="4" id="KW-0812">Transmembrane</keyword>
<evidence type="ECO:0000256" key="2">
    <source>
        <dbReference type="ARBA" id="ARBA00022737"/>
    </source>
</evidence>
<feature type="transmembrane region" description="Helical" evidence="4">
    <location>
        <begin position="751"/>
        <end position="770"/>
    </location>
</feature>
<name>A0A0E9NGT9_SAICN</name>
<evidence type="ECO:0000256" key="4">
    <source>
        <dbReference type="SAM" id="Phobius"/>
    </source>
</evidence>
<dbReference type="AlphaFoldDB" id="A0A0E9NGT9"/>
<dbReference type="EMBL" id="BACD03000019">
    <property type="protein sequence ID" value="GAO49059.1"/>
    <property type="molecule type" value="Genomic_DNA"/>
</dbReference>
<reference evidence="5 6" key="2">
    <citation type="journal article" date="2014" name="J. Gen. Appl. Microbiol.">
        <title>The early diverging ascomycetous budding yeast Saitoella complicata has three histone deacetylases belonging to the Clr6, Hos2, and Rpd3 lineages.</title>
        <authorList>
            <person name="Nishida H."/>
            <person name="Matsumoto T."/>
            <person name="Kondo S."/>
            <person name="Hamamoto M."/>
            <person name="Yoshikawa H."/>
        </authorList>
    </citation>
    <scope>NUCLEOTIDE SEQUENCE [LARGE SCALE GENOMIC DNA]</scope>
    <source>
        <strain evidence="5 6">NRRL Y-17804</strain>
    </source>
</reference>
<feature type="transmembrane region" description="Helical" evidence="4">
    <location>
        <begin position="465"/>
        <end position="487"/>
    </location>
</feature>
<dbReference type="InterPro" id="IPR015915">
    <property type="entry name" value="Kelch-typ_b-propeller"/>
</dbReference>
<feature type="compositionally biased region" description="Low complexity" evidence="3">
    <location>
        <begin position="735"/>
        <end position="746"/>
    </location>
</feature>
<evidence type="ECO:0000256" key="1">
    <source>
        <dbReference type="ARBA" id="ARBA00022441"/>
    </source>
</evidence>
<keyword evidence="2" id="KW-0677">Repeat</keyword>
<keyword evidence="6" id="KW-1185">Reference proteome</keyword>
<evidence type="ECO:0000256" key="3">
    <source>
        <dbReference type="SAM" id="MobiDB-lite"/>
    </source>
</evidence>
<feature type="compositionally biased region" description="Low complexity" evidence="3">
    <location>
        <begin position="593"/>
        <end position="608"/>
    </location>
</feature>
<keyword evidence="4" id="KW-1133">Transmembrane helix</keyword>
<keyword evidence="1" id="KW-0880">Kelch repeat</keyword>
<keyword evidence="4" id="KW-0472">Membrane</keyword>
<feature type="region of interest" description="Disordered" evidence="3">
    <location>
        <begin position="691"/>
        <end position="746"/>
    </location>
</feature>
<dbReference type="STRING" id="698492.A0A0E9NGT9"/>
<reference evidence="5 6" key="1">
    <citation type="journal article" date="2011" name="J. Gen. Appl. Microbiol.">
        <title>Draft genome sequencing of the enigmatic yeast Saitoella complicata.</title>
        <authorList>
            <person name="Nishida H."/>
            <person name="Hamamoto M."/>
            <person name="Sugiyama J."/>
        </authorList>
    </citation>
    <scope>NUCLEOTIDE SEQUENCE [LARGE SCALE GENOMIC DNA]</scope>
    <source>
        <strain evidence="5 6">NRRL Y-17804</strain>
    </source>
</reference>
<accession>A0A0E9NGT9</accession>
<feature type="region of interest" description="Disordered" evidence="3">
    <location>
        <begin position="581"/>
        <end position="665"/>
    </location>
</feature>
<organism evidence="5 6">
    <name type="scientific">Saitoella complicata (strain BCRC 22490 / CBS 7301 / JCM 7358 / NBRC 10748 / NRRL Y-17804)</name>
    <dbReference type="NCBI Taxonomy" id="698492"/>
    <lineage>
        <taxon>Eukaryota</taxon>
        <taxon>Fungi</taxon>
        <taxon>Dikarya</taxon>
        <taxon>Ascomycota</taxon>
        <taxon>Taphrinomycotina</taxon>
        <taxon>Taphrinomycotina incertae sedis</taxon>
        <taxon>Saitoella</taxon>
    </lineage>
</organism>
<protein>
    <recommendedName>
        <fullName evidence="7">Galactose oxidase</fullName>
    </recommendedName>
</protein>
<gene>
    <name evidence="5" type="ORF">G7K_3220-t1</name>
</gene>
<dbReference type="Pfam" id="PF24681">
    <property type="entry name" value="Kelch_KLHDC2_KLHL20_DRC7"/>
    <property type="match status" value="1"/>
</dbReference>
<dbReference type="SUPFAM" id="SSF117281">
    <property type="entry name" value="Kelch motif"/>
    <property type="match status" value="1"/>
</dbReference>
<evidence type="ECO:0000313" key="5">
    <source>
        <dbReference type="EMBL" id="GAO49059.1"/>
    </source>
</evidence>
<comment type="caution">
    <text evidence="5">The sequence shown here is derived from an EMBL/GenBank/DDBJ whole genome shotgun (WGS) entry which is preliminary data.</text>
</comment>
<feature type="compositionally biased region" description="Polar residues" evidence="3">
    <location>
        <begin position="581"/>
        <end position="592"/>
    </location>
</feature>